<keyword evidence="1" id="KW-0812">Transmembrane</keyword>
<proteinExistence type="predicted"/>
<dbReference type="EMBL" id="JAPFFF010000018">
    <property type="protein sequence ID" value="KAK8860271.1"/>
    <property type="molecule type" value="Genomic_DNA"/>
</dbReference>
<evidence type="ECO:0000313" key="3">
    <source>
        <dbReference type="EMBL" id="KAK8860271.1"/>
    </source>
</evidence>
<dbReference type="Proteomes" id="UP001470230">
    <property type="component" value="Unassembled WGS sequence"/>
</dbReference>
<name>A0ABR2IBF2_9EUKA</name>
<dbReference type="Pfam" id="PF04577">
    <property type="entry name" value="Glyco_transf_61"/>
    <property type="match status" value="1"/>
</dbReference>
<protein>
    <recommendedName>
        <fullName evidence="2">Glycosyltransferase 61 catalytic domain-containing protein</fullName>
    </recommendedName>
</protein>
<keyword evidence="1" id="KW-0472">Membrane</keyword>
<accession>A0ABR2IBF2</accession>
<evidence type="ECO:0000259" key="2">
    <source>
        <dbReference type="Pfam" id="PF04577"/>
    </source>
</evidence>
<gene>
    <name evidence="3" type="ORF">M9Y10_011936</name>
</gene>
<dbReference type="InterPro" id="IPR049625">
    <property type="entry name" value="Glyco_transf_61_cat"/>
</dbReference>
<keyword evidence="4" id="KW-1185">Reference proteome</keyword>
<sequence length="401" mass="47145">MKISIWPSIQCFVYTFSTISFVLTLISFFERICDHDFDVTILSKEYRNERFGDFKYLRTIKTLQTFDDRYALHEDSTINFVGCCLERQTLVFHLFEQKQVENHFQIAEVNEVFLTGECDVFYNDTLFQFCRLFYNNLQVTPFIPGNITYMDNVLHVYMSNPFQFGTFLFETLSVISLFPQEIIHKCTVILYETNFFILDSLASFGIFEDHIHVKESDEEIYFVHNLYTILPHPNNILNPAAFETMRSYFVRLFELDQKPPTKFAMMTLKGQLNELMNYEAVLNTFNKKHPEIEWIVDGEPDNFRSLLPFYNDIKLFFSCTNKNSILTFMMQKGTVYCEIQGNFFDPLALHVSAYLGHHHIISRIPGMKIPPDEDPYELPLSTASEMLKIALRFLNDSPKSK</sequence>
<organism evidence="3 4">
    <name type="scientific">Tritrichomonas musculus</name>
    <dbReference type="NCBI Taxonomy" id="1915356"/>
    <lineage>
        <taxon>Eukaryota</taxon>
        <taxon>Metamonada</taxon>
        <taxon>Parabasalia</taxon>
        <taxon>Tritrichomonadida</taxon>
        <taxon>Tritrichomonadidae</taxon>
        <taxon>Tritrichomonas</taxon>
    </lineage>
</organism>
<feature type="transmembrane region" description="Helical" evidence="1">
    <location>
        <begin position="12"/>
        <end position="29"/>
    </location>
</feature>
<feature type="domain" description="Glycosyltransferase 61 catalytic" evidence="2">
    <location>
        <begin position="164"/>
        <end position="336"/>
    </location>
</feature>
<keyword evidence="1" id="KW-1133">Transmembrane helix</keyword>
<evidence type="ECO:0000313" key="4">
    <source>
        <dbReference type="Proteomes" id="UP001470230"/>
    </source>
</evidence>
<reference evidence="3 4" key="1">
    <citation type="submission" date="2024-04" db="EMBL/GenBank/DDBJ databases">
        <title>Tritrichomonas musculus Genome.</title>
        <authorList>
            <person name="Alves-Ferreira E."/>
            <person name="Grigg M."/>
            <person name="Lorenzi H."/>
            <person name="Galac M."/>
        </authorList>
    </citation>
    <scope>NUCLEOTIDE SEQUENCE [LARGE SCALE GENOMIC DNA]</scope>
    <source>
        <strain evidence="3 4">EAF2021</strain>
    </source>
</reference>
<comment type="caution">
    <text evidence="3">The sequence shown here is derived from an EMBL/GenBank/DDBJ whole genome shotgun (WGS) entry which is preliminary data.</text>
</comment>
<evidence type="ECO:0000256" key="1">
    <source>
        <dbReference type="SAM" id="Phobius"/>
    </source>
</evidence>